<keyword evidence="1" id="KW-1133">Transmembrane helix</keyword>
<dbReference type="Gene3D" id="3.40.50.1110">
    <property type="entry name" value="SGNH hydrolase"/>
    <property type="match status" value="1"/>
</dbReference>
<organism evidence="3 4">
    <name type="scientific">Insolitispirillum peregrinum</name>
    <dbReference type="NCBI Taxonomy" id="80876"/>
    <lineage>
        <taxon>Bacteria</taxon>
        <taxon>Pseudomonadati</taxon>
        <taxon>Pseudomonadota</taxon>
        <taxon>Alphaproteobacteria</taxon>
        <taxon>Rhodospirillales</taxon>
        <taxon>Novispirillaceae</taxon>
        <taxon>Insolitispirillum</taxon>
    </lineage>
</organism>
<dbReference type="STRING" id="80876.SAMN05421779_102316"/>
<dbReference type="Proteomes" id="UP000185678">
    <property type="component" value="Unassembled WGS sequence"/>
</dbReference>
<dbReference type="GO" id="GO:0004622">
    <property type="term" value="F:phosphatidylcholine lysophospholipase activity"/>
    <property type="evidence" value="ECO:0007669"/>
    <property type="project" value="TreeGrafter"/>
</dbReference>
<dbReference type="InterPro" id="IPR008265">
    <property type="entry name" value="Lipase_GDSL_AS"/>
</dbReference>
<dbReference type="PROSITE" id="PS01098">
    <property type="entry name" value="LIPASE_GDSL_SER"/>
    <property type="match status" value="1"/>
</dbReference>
<dbReference type="CDD" id="cd01822">
    <property type="entry name" value="Lysophospholipase_L1_like"/>
    <property type="match status" value="1"/>
</dbReference>
<dbReference type="InterPro" id="IPR013830">
    <property type="entry name" value="SGNH_hydro"/>
</dbReference>
<feature type="transmembrane region" description="Helical" evidence="1">
    <location>
        <begin position="38"/>
        <end position="60"/>
    </location>
</feature>
<dbReference type="PANTHER" id="PTHR30383:SF24">
    <property type="entry name" value="THIOESTERASE 1_PROTEASE 1_LYSOPHOSPHOLIPASE L1"/>
    <property type="match status" value="1"/>
</dbReference>
<dbReference type="GO" id="GO:0006629">
    <property type="term" value="P:lipid metabolic process"/>
    <property type="evidence" value="ECO:0007669"/>
    <property type="project" value="InterPro"/>
</dbReference>
<evidence type="ECO:0000259" key="2">
    <source>
        <dbReference type="Pfam" id="PF13472"/>
    </source>
</evidence>
<accession>A0A1N7JJ07</accession>
<dbReference type="SUPFAM" id="SSF52266">
    <property type="entry name" value="SGNH hydrolase"/>
    <property type="match status" value="1"/>
</dbReference>
<gene>
    <name evidence="3" type="ORF">SAMN05421779_102316</name>
</gene>
<evidence type="ECO:0000256" key="1">
    <source>
        <dbReference type="SAM" id="Phobius"/>
    </source>
</evidence>
<evidence type="ECO:0000313" key="3">
    <source>
        <dbReference type="EMBL" id="SIS49236.1"/>
    </source>
</evidence>
<keyword evidence="1" id="KW-0812">Transmembrane</keyword>
<dbReference type="PANTHER" id="PTHR30383">
    <property type="entry name" value="THIOESTERASE 1/PROTEASE 1/LYSOPHOSPHOLIPASE L1"/>
    <property type="match status" value="1"/>
</dbReference>
<evidence type="ECO:0000313" key="4">
    <source>
        <dbReference type="Proteomes" id="UP000185678"/>
    </source>
</evidence>
<feature type="domain" description="SGNH hydrolase-type esterase" evidence="2">
    <location>
        <begin position="66"/>
        <end position="224"/>
    </location>
</feature>
<keyword evidence="1" id="KW-0472">Membrane</keyword>
<dbReference type="InterPro" id="IPR036514">
    <property type="entry name" value="SGNH_hydro_sf"/>
</dbReference>
<dbReference type="EMBL" id="FTOA01000002">
    <property type="protein sequence ID" value="SIS49236.1"/>
    <property type="molecule type" value="Genomic_DNA"/>
</dbReference>
<dbReference type="Pfam" id="PF13472">
    <property type="entry name" value="Lipase_GDSL_2"/>
    <property type="match status" value="1"/>
</dbReference>
<keyword evidence="4" id="KW-1185">Reference proteome</keyword>
<reference evidence="3 4" key="1">
    <citation type="submission" date="2017-01" db="EMBL/GenBank/DDBJ databases">
        <authorList>
            <person name="Mah S.A."/>
            <person name="Swanson W.J."/>
            <person name="Moy G.W."/>
            <person name="Vacquier V.D."/>
        </authorList>
    </citation>
    <scope>NUCLEOTIDE SEQUENCE [LARGE SCALE GENOMIC DNA]</scope>
    <source>
        <strain evidence="3 4">DSM 11589</strain>
    </source>
</reference>
<protein>
    <submittedName>
        <fullName evidence="3">Acyl-CoA thioesterase-1</fullName>
    </submittedName>
</protein>
<name>A0A1N7JJ07_9PROT</name>
<dbReference type="AlphaFoldDB" id="A0A1N7JJ07"/>
<proteinExistence type="predicted"/>
<dbReference type="InterPro" id="IPR051532">
    <property type="entry name" value="Ester_Hydrolysis_Enzymes"/>
</dbReference>
<sequence>MSLSQDYQTAALHHQHGPCSGYGSAFSPVKAGTRRKGAFFAVLLSAGLLMTSLFTTAAHAETTILALGDSLTAGYNLPAANAFPVRLQQALHDKGHAVKVINGGVSGDTTTGGLARLDWMLAEHPQVALVELGANDALRGLDPARAEANLDQILTRLKKDNIRILLIGMKAPPNLGRDYQTAFDGLYPRLAAKHQVALYPFFLDGVAAQATLLQTDGLHPTAQGVDEIVKRILPAVEPLLPAAPSSTQAKP</sequence>